<feature type="domain" description="Helix-turn-helix" evidence="1">
    <location>
        <begin position="68"/>
        <end position="111"/>
    </location>
</feature>
<dbReference type="PATRIC" id="fig|1395125.3.peg.886"/>
<dbReference type="InterPro" id="IPR041657">
    <property type="entry name" value="HTH_17"/>
</dbReference>
<organism evidence="2 3">
    <name type="scientific">Segatella salivae F0493</name>
    <dbReference type="NCBI Taxonomy" id="1395125"/>
    <lineage>
        <taxon>Bacteria</taxon>
        <taxon>Pseudomonadati</taxon>
        <taxon>Bacteroidota</taxon>
        <taxon>Bacteroidia</taxon>
        <taxon>Bacteroidales</taxon>
        <taxon>Prevotellaceae</taxon>
        <taxon>Segatella</taxon>
    </lineage>
</organism>
<reference evidence="2 3" key="1">
    <citation type="submission" date="2013-08" db="EMBL/GenBank/DDBJ databases">
        <authorList>
            <person name="Durkin A.S."/>
            <person name="Haft D.R."/>
            <person name="McCorrison J."/>
            <person name="Torralba M."/>
            <person name="Gillis M."/>
            <person name="Haft D.H."/>
            <person name="Methe B."/>
            <person name="Sutton G."/>
            <person name="Nelson K.E."/>
        </authorList>
    </citation>
    <scope>NUCLEOTIDE SEQUENCE [LARGE SCALE GENOMIC DNA]</scope>
    <source>
        <strain evidence="2 3">F0493</strain>
    </source>
</reference>
<sequence length="122" mass="14169">MLPPALEMSGFRRSQRNFAPIITATLRIMEVVIIERKAFEALMADVSSLTEKVNRLCGRESDRRMAKWMDNEEVCRLLRLSPRTLQTMRDKRLIACSQIGKKFYYRREDVASLVIDSKEASL</sequence>
<evidence type="ECO:0000259" key="1">
    <source>
        <dbReference type="Pfam" id="PF12728"/>
    </source>
</evidence>
<dbReference type="SUPFAM" id="SSF46955">
    <property type="entry name" value="Putative DNA-binding domain"/>
    <property type="match status" value="1"/>
</dbReference>
<dbReference type="GO" id="GO:0003677">
    <property type="term" value="F:DNA binding"/>
    <property type="evidence" value="ECO:0007669"/>
    <property type="project" value="UniProtKB-KW"/>
</dbReference>
<accession>U2MJZ6</accession>
<comment type="caution">
    <text evidence="2">The sequence shown here is derived from an EMBL/GenBank/DDBJ whole genome shotgun (WGS) entry which is preliminary data.</text>
</comment>
<dbReference type="PANTHER" id="PTHR34585:SF22">
    <property type="entry name" value="HELIX-TURN-HELIX DOMAIN-CONTAINING PROTEIN"/>
    <property type="match status" value="1"/>
</dbReference>
<proteinExistence type="predicted"/>
<dbReference type="InterPro" id="IPR009061">
    <property type="entry name" value="DNA-bd_dom_put_sf"/>
</dbReference>
<dbReference type="PANTHER" id="PTHR34585">
    <property type="match status" value="1"/>
</dbReference>
<protein>
    <submittedName>
        <fullName evidence="2">DNA-binding helix-turn-helix protein</fullName>
    </submittedName>
</protein>
<dbReference type="AlphaFoldDB" id="U2MJZ6"/>
<name>U2MJZ6_9BACT</name>
<dbReference type="Proteomes" id="UP000017023">
    <property type="component" value="Unassembled WGS sequence"/>
</dbReference>
<evidence type="ECO:0000313" key="3">
    <source>
        <dbReference type="Proteomes" id="UP000017023"/>
    </source>
</evidence>
<dbReference type="Pfam" id="PF12728">
    <property type="entry name" value="HTH_17"/>
    <property type="match status" value="1"/>
</dbReference>
<keyword evidence="2" id="KW-0238">DNA-binding</keyword>
<evidence type="ECO:0000313" key="2">
    <source>
        <dbReference type="EMBL" id="ERK01990.1"/>
    </source>
</evidence>
<gene>
    <name evidence="2" type="ORF">HMPREF9145_0291</name>
</gene>
<dbReference type="EMBL" id="AWGW01000007">
    <property type="protein sequence ID" value="ERK01990.1"/>
    <property type="molecule type" value="Genomic_DNA"/>
</dbReference>